<evidence type="ECO:0000313" key="3">
    <source>
        <dbReference type="Proteomes" id="UP000011531"/>
    </source>
</evidence>
<protein>
    <submittedName>
        <fullName evidence="2">Aspartic acid-rich protein</fullName>
    </submittedName>
</protein>
<comment type="caution">
    <text evidence="2">The sequence shown here is derived from an EMBL/GenBank/DDBJ whole genome shotgun (WGS) entry which is preliminary data.</text>
</comment>
<feature type="compositionally biased region" description="Acidic residues" evidence="1">
    <location>
        <begin position="32"/>
        <end position="41"/>
    </location>
</feature>
<proteinExistence type="predicted"/>
<name>L9WWG4_9EURY</name>
<dbReference type="STRING" id="1227498.C492_17428"/>
<dbReference type="RefSeq" id="WP_008425833.1">
    <property type="nucleotide sequence ID" value="NZ_AOIA01000144.1"/>
</dbReference>
<gene>
    <name evidence="2" type="ORF">C492_17428</name>
</gene>
<accession>L9WWG4</accession>
<feature type="compositionally biased region" description="Basic and acidic residues" evidence="1">
    <location>
        <begin position="181"/>
        <end position="194"/>
    </location>
</feature>
<evidence type="ECO:0000313" key="2">
    <source>
        <dbReference type="EMBL" id="ELY53762.1"/>
    </source>
</evidence>
<dbReference type="OrthoDB" id="206018at2157"/>
<reference evidence="2 3" key="1">
    <citation type="journal article" date="2014" name="PLoS Genet.">
        <title>Phylogenetically driven sequencing of extremely halophilic archaea reveals strategies for static and dynamic osmo-response.</title>
        <authorList>
            <person name="Becker E.A."/>
            <person name="Seitzer P.M."/>
            <person name="Tritt A."/>
            <person name="Larsen D."/>
            <person name="Krusor M."/>
            <person name="Yao A.I."/>
            <person name="Wu D."/>
            <person name="Madern D."/>
            <person name="Eisen J.A."/>
            <person name="Darling A.E."/>
            <person name="Facciotti M.T."/>
        </authorList>
    </citation>
    <scope>NUCLEOTIDE SEQUENCE [LARGE SCALE GENOMIC DNA]</scope>
    <source>
        <strain evidence="2 3">DSM 18795</strain>
    </source>
</reference>
<keyword evidence="3" id="KW-1185">Reference proteome</keyword>
<feature type="region of interest" description="Disordered" evidence="1">
    <location>
        <begin position="28"/>
        <end position="54"/>
    </location>
</feature>
<sequence length="194" mass="20533">MTIDPIRSSRRTVLAASGSLAALGLAGCVGDDAGDVTEDDHDGERRDDERDDHGHVEVGAFELFDRESEESLADVHDDHWDGGPLSVPLEDATAVGARAENADGGEIDLGEAEEYQLGAGVADGAAENVGIESRGDHVELIGEEEGITEVVLRIRHGDHADWESPALEVEVGEAADADETGDGHHGDHDHDHDH</sequence>
<dbReference type="AlphaFoldDB" id="L9WWG4"/>
<feature type="region of interest" description="Disordered" evidence="1">
    <location>
        <begin position="161"/>
        <end position="194"/>
    </location>
</feature>
<feature type="compositionally biased region" description="Basic and acidic residues" evidence="1">
    <location>
        <begin position="42"/>
        <end position="54"/>
    </location>
</feature>
<evidence type="ECO:0000256" key="1">
    <source>
        <dbReference type="SAM" id="MobiDB-lite"/>
    </source>
</evidence>
<feature type="compositionally biased region" description="Acidic residues" evidence="1">
    <location>
        <begin position="170"/>
        <end position="180"/>
    </location>
</feature>
<dbReference type="EMBL" id="AOIA01000144">
    <property type="protein sequence ID" value="ELY53762.1"/>
    <property type="molecule type" value="Genomic_DNA"/>
</dbReference>
<organism evidence="2 3">
    <name type="scientific">Natronococcus jeotgali DSM 18795</name>
    <dbReference type="NCBI Taxonomy" id="1227498"/>
    <lineage>
        <taxon>Archaea</taxon>
        <taxon>Methanobacteriati</taxon>
        <taxon>Methanobacteriota</taxon>
        <taxon>Stenosarchaea group</taxon>
        <taxon>Halobacteria</taxon>
        <taxon>Halobacteriales</taxon>
        <taxon>Natrialbaceae</taxon>
        <taxon>Natronococcus</taxon>
    </lineage>
</organism>
<dbReference type="Proteomes" id="UP000011531">
    <property type="component" value="Unassembled WGS sequence"/>
</dbReference>
<dbReference type="PROSITE" id="PS51257">
    <property type="entry name" value="PROKAR_LIPOPROTEIN"/>
    <property type="match status" value="1"/>
</dbReference>